<reference evidence="11 12" key="1">
    <citation type="submission" date="2015-09" db="EMBL/GenBank/DDBJ databases">
        <authorList>
            <consortium name="Pathogen Informatics"/>
        </authorList>
    </citation>
    <scope>NUCLEOTIDE SEQUENCE [LARGE SCALE GENOMIC DNA]</scope>
    <source>
        <strain evidence="11 12">2789STDY5608840</strain>
    </source>
</reference>
<keyword evidence="11" id="KW-0675">Receptor</keyword>
<accession>A0A174GMU1</accession>
<feature type="transmembrane region" description="Helical" evidence="9">
    <location>
        <begin position="67"/>
        <end position="86"/>
    </location>
</feature>
<dbReference type="FunFam" id="2.60.40.1120:FF:000003">
    <property type="entry name" value="Outer membrane protein Omp121"/>
    <property type="match status" value="1"/>
</dbReference>
<dbReference type="NCBIfam" id="TIGR04056">
    <property type="entry name" value="OMP_RagA_SusC"/>
    <property type="match status" value="1"/>
</dbReference>
<dbReference type="Proteomes" id="UP000095517">
    <property type="component" value="Unassembled WGS sequence"/>
</dbReference>
<dbReference type="InterPro" id="IPR037066">
    <property type="entry name" value="Plug_dom_sf"/>
</dbReference>
<keyword evidence="9" id="KW-1133">Transmembrane helix</keyword>
<dbReference type="SUPFAM" id="SSF56935">
    <property type="entry name" value="Porins"/>
    <property type="match status" value="1"/>
</dbReference>
<dbReference type="InterPro" id="IPR023996">
    <property type="entry name" value="TonB-dep_OMP_SusC/RagA"/>
</dbReference>
<dbReference type="STRING" id="338188.ERS852397_02420"/>
<proteinExistence type="inferred from homology"/>
<keyword evidence="3 8" id="KW-1134">Transmembrane beta strand</keyword>
<dbReference type="GO" id="GO:0015344">
    <property type="term" value="F:siderophore uptake transmembrane transporter activity"/>
    <property type="evidence" value="ECO:0007669"/>
    <property type="project" value="TreeGrafter"/>
</dbReference>
<dbReference type="InterPro" id="IPR023997">
    <property type="entry name" value="TonB-dep_OMP_SusC/RagA_CS"/>
</dbReference>
<keyword evidence="5" id="KW-0732">Signal</keyword>
<dbReference type="Gene3D" id="2.60.40.1120">
    <property type="entry name" value="Carboxypeptidase-like, regulatory domain"/>
    <property type="match status" value="1"/>
</dbReference>
<dbReference type="SUPFAM" id="SSF49464">
    <property type="entry name" value="Carboxypeptidase regulatory domain-like"/>
    <property type="match status" value="1"/>
</dbReference>
<dbReference type="EMBL" id="CYZH01000012">
    <property type="protein sequence ID" value="CUO62229.1"/>
    <property type="molecule type" value="Genomic_DNA"/>
</dbReference>
<organism evidence="11 12">
    <name type="scientific">Bacteroides finegoldii</name>
    <dbReference type="NCBI Taxonomy" id="338188"/>
    <lineage>
        <taxon>Bacteria</taxon>
        <taxon>Pseudomonadati</taxon>
        <taxon>Bacteroidota</taxon>
        <taxon>Bacteroidia</taxon>
        <taxon>Bacteroidales</taxon>
        <taxon>Bacteroidaceae</taxon>
        <taxon>Bacteroides</taxon>
    </lineage>
</organism>
<dbReference type="GO" id="GO:0044718">
    <property type="term" value="P:siderophore transmembrane transport"/>
    <property type="evidence" value="ECO:0007669"/>
    <property type="project" value="TreeGrafter"/>
</dbReference>
<dbReference type="Gene3D" id="2.40.170.20">
    <property type="entry name" value="TonB-dependent receptor, beta-barrel domain"/>
    <property type="match status" value="1"/>
</dbReference>
<dbReference type="AlphaFoldDB" id="A0A174GMU1"/>
<evidence type="ECO:0000256" key="7">
    <source>
        <dbReference type="ARBA" id="ARBA00023237"/>
    </source>
</evidence>
<evidence type="ECO:0000256" key="1">
    <source>
        <dbReference type="ARBA" id="ARBA00004571"/>
    </source>
</evidence>
<evidence type="ECO:0000256" key="9">
    <source>
        <dbReference type="SAM" id="Phobius"/>
    </source>
</evidence>
<dbReference type="InterPro" id="IPR012910">
    <property type="entry name" value="Plug_dom"/>
</dbReference>
<evidence type="ECO:0000256" key="4">
    <source>
        <dbReference type="ARBA" id="ARBA00022692"/>
    </source>
</evidence>
<keyword evidence="7 8" id="KW-0998">Cell outer membrane</keyword>
<protein>
    <submittedName>
        <fullName evidence="11">Outer membrane receptor proteins, mostly Fe transport</fullName>
    </submittedName>
</protein>
<feature type="domain" description="TonB-dependent receptor plug" evidence="10">
    <location>
        <begin position="178"/>
        <end position="302"/>
    </location>
</feature>
<dbReference type="NCBIfam" id="TIGR04057">
    <property type="entry name" value="SusC_RagA_signa"/>
    <property type="match status" value="1"/>
</dbReference>
<evidence type="ECO:0000313" key="12">
    <source>
        <dbReference type="Proteomes" id="UP000095517"/>
    </source>
</evidence>
<evidence type="ECO:0000259" key="10">
    <source>
        <dbReference type="Pfam" id="PF07715"/>
    </source>
</evidence>
<comment type="subcellular location">
    <subcellularLocation>
        <location evidence="1 8">Cell outer membrane</location>
        <topology evidence="1 8">Multi-pass membrane protein</topology>
    </subcellularLocation>
</comment>
<keyword evidence="2 8" id="KW-0813">Transport</keyword>
<dbReference type="InterPro" id="IPR036942">
    <property type="entry name" value="Beta-barrel_TonB_sf"/>
</dbReference>
<evidence type="ECO:0000256" key="6">
    <source>
        <dbReference type="ARBA" id="ARBA00023136"/>
    </source>
</evidence>
<sequence length="1097" mass="122504">MNLTTTGHFSTHLGQCLQKTKSVLVQPRCIQARKRLRIMHFTIEPPFLNLEQFIIINQTKKVMKAKVTSLFFALMFLPMLAFAANIKVTGRVIDNSGEPLIGVSILVKGTSTGTLTNLDGEFSIDVAEGDVLKFSYVGYQPQEVTVTSSSSSINITMIEDAKKLDEVVVTALGIKREQKSLSYNVQQVKGDMLTTNKDANFVNSLAGKVAGVNINASSSGTGGISKVVMRGTKSIMQSSNALYVVDGVPMRSASSEGDAGAFGSKGATEPIADLNPDDVESMSVLTGAAAAALYGSAAANGAIVITTKKGQTGKAKVTASSNLEWNRAWILPRFQSSYGAGQNSIYASTSSYSWGARLTPYNDYGYDVADDYLQTGFVATNSVTFSSGTERNQTYASVAATNSKGIVPNERYNRYNFNYRNTSKFLNDKMTLDLNASYIYQMDRNMINQGSYMNPIVGAYLFPRGNNWDEVRAYEVYDPARKISTQNWQWGEYGLTVQNPYWVNYRNLRENSKNRYMVGAQLSYKVLPCLTLSGRVRFDDSYTKATDKRYAGTLGNLSDNSERGYYGETNYKEKQIFADVLASFNKDFSEDWNLQANFGGSINDMRYESTDIRGGIPDGSENYPGQDALLTNFFSINNISRNAPKTWNMWREQTQSIYASADLGYKRTYYLTLTGRNDWPSALAGVNSKKSSFFYPSVGISVLMTQLFEDAGLNIPSEYLSFWKIRASWASVGTAFPRYIANPRYEWVNGTWSVLTQYPVNNLLPERTKSWEVGMNFRFLKDFNFDATWYQADTYNQTFNPNVPVGKYSKIYVQTGKIRNWGMEFALGFDHTWNNFSWASNMTYSFNKNVIKELGRNAYNPVTGEKLDIDQLVMTDNQVGATRFILREGGTMGDLYSMVDLQRDHNGNIYINPEGNVSTVSVADKPIKLGSVLPKGNLAWSNSFTWKNLTASFMLSARFGGVVYSRTQAVLDYYGVSEATGQARDRGFVSINNGDGINPEQWYNLVAGGETVPQYYTYSATNLRLREATIGYKIPRKWLKGVCDIKVSLVGRNLWMIYNKAPYDPESVASAGNYFQGIDNFMMPSLRNFGFNVNFNF</sequence>
<dbReference type="Pfam" id="PF07715">
    <property type="entry name" value="Plug"/>
    <property type="match status" value="1"/>
</dbReference>
<name>A0A174GMU1_9BACE</name>
<evidence type="ECO:0000256" key="3">
    <source>
        <dbReference type="ARBA" id="ARBA00022452"/>
    </source>
</evidence>
<dbReference type="Gene3D" id="2.170.130.10">
    <property type="entry name" value="TonB-dependent receptor, plug domain"/>
    <property type="match status" value="1"/>
</dbReference>
<dbReference type="InterPro" id="IPR008969">
    <property type="entry name" value="CarboxyPept-like_regulatory"/>
</dbReference>
<dbReference type="PANTHER" id="PTHR30069:SF29">
    <property type="entry name" value="HEMOGLOBIN AND HEMOGLOBIN-HAPTOGLOBIN-BINDING PROTEIN 1-RELATED"/>
    <property type="match status" value="1"/>
</dbReference>
<dbReference type="PROSITE" id="PS52016">
    <property type="entry name" value="TONB_DEPENDENT_REC_3"/>
    <property type="match status" value="1"/>
</dbReference>
<comment type="similarity">
    <text evidence="8">Belongs to the TonB-dependent receptor family.</text>
</comment>
<dbReference type="InterPro" id="IPR039426">
    <property type="entry name" value="TonB-dep_rcpt-like"/>
</dbReference>
<keyword evidence="6 8" id="KW-0472">Membrane</keyword>
<evidence type="ECO:0000256" key="2">
    <source>
        <dbReference type="ARBA" id="ARBA00022448"/>
    </source>
</evidence>
<dbReference type="Pfam" id="PF13715">
    <property type="entry name" value="CarbopepD_reg_2"/>
    <property type="match status" value="1"/>
</dbReference>
<evidence type="ECO:0000256" key="8">
    <source>
        <dbReference type="PROSITE-ProRule" id="PRU01360"/>
    </source>
</evidence>
<evidence type="ECO:0000256" key="5">
    <source>
        <dbReference type="ARBA" id="ARBA00022729"/>
    </source>
</evidence>
<dbReference type="GO" id="GO:0009279">
    <property type="term" value="C:cell outer membrane"/>
    <property type="evidence" value="ECO:0007669"/>
    <property type="project" value="UniProtKB-SubCell"/>
</dbReference>
<gene>
    <name evidence="11" type="ORF">ERS852397_02420</name>
</gene>
<dbReference type="PANTHER" id="PTHR30069">
    <property type="entry name" value="TONB-DEPENDENT OUTER MEMBRANE RECEPTOR"/>
    <property type="match status" value="1"/>
</dbReference>
<evidence type="ECO:0000313" key="11">
    <source>
        <dbReference type="EMBL" id="CUO62229.1"/>
    </source>
</evidence>
<keyword evidence="4 8" id="KW-0812">Transmembrane</keyword>